<dbReference type="InterPro" id="IPR020846">
    <property type="entry name" value="MFS_dom"/>
</dbReference>
<evidence type="ECO:0000256" key="3">
    <source>
        <dbReference type="ARBA" id="ARBA00022692"/>
    </source>
</evidence>
<dbReference type="OrthoDB" id="2962993at2759"/>
<feature type="domain" description="Major facilitator superfamily (MFS) profile" evidence="7">
    <location>
        <begin position="1"/>
        <end position="374"/>
    </location>
</feature>
<evidence type="ECO:0000256" key="6">
    <source>
        <dbReference type="SAM" id="Phobius"/>
    </source>
</evidence>
<dbReference type="GO" id="GO:0022857">
    <property type="term" value="F:transmembrane transporter activity"/>
    <property type="evidence" value="ECO:0007669"/>
    <property type="project" value="InterPro"/>
</dbReference>
<dbReference type="FunFam" id="1.20.1250.20:FF:000068">
    <property type="entry name" value="MFS general substrate transporter"/>
    <property type="match status" value="1"/>
</dbReference>
<feature type="transmembrane region" description="Helical" evidence="6">
    <location>
        <begin position="123"/>
        <end position="145"/>
    </location>
</feature>
<accession>A0A0A1SKE8</accession>
<dbReference type="PANTHER" id="PTHR43791:SF57">
    <property type="entry name" value="MAJOR FACILITATOR SUPERFAMILY (MFS) PROFILE DOMAIN-CONTAINING PROTEIN"/>
    <property type="match status" value="1"/>
</dbReference>
<evidence type="ECO:0000256" key="5">
    <source>
        <dbReference type="ARBA" id="ARBA00023136"/>
    </source>
</evidence>
<dbReference type="Proteomes" id="UP000039046">
    <property type="component" value="Unassembled WGS sequence"/>
</dbReference>
<keyword evidence="3 6" id="KW-0812">Transmembrane</keyword>
<feature type="transmembrane region" description="Helical" evidence="6">
    <location>
        <begin position="192"/>
        <end position="212"/>
    </location>
</feature>
<feature type="transmembrane region" description="Helical" evidence="6">
    <location>
        <begin position="315"/>
        <end position="336"/>
    </location>
</feature>
<keyword evidence="4 6" id="KW-1133">Transmembrane helix</keyword>
<dbReference type="AlphaFoldDB" id="A0A0A1SKE8"/>
<feature type="transmembrane region" description="Helical" evidence="6">
    <location>
        <begin position="55"/>
        <end position="78"/>
    </location>
</feature>
<evidence type="ECO:0000313" key="9">
    <source>
        <dbReference type="Proteomes" id="UP000039046"/>
    </source>
</evidence>
<evidence type="ECO:0000259" key="7">
    <source>
        <dbReference type="PROSITE" id="PS50850"/>
    </source>
</evidence>
<protein>
    <recommendedName>
        <fullName evidence="7">Major facilitator superfamily (MFS) profile domain-containing protein</fullName>
    </recommendedName>
</protein>
<evidence type="ECO:0000256" key="4">
    <source>
        <dbReference type="ARBA" id="ARBA00022989"/>
    </source>
</evidence>
<feature type="transmembrane region" description="Helical" evidence="6">
    <location>
        <begin position="90"/>
        <end position="111"/>
    </location>
</feature>
<reference evidence="8 9" key="1">
    <citation type="journal article" date="2015" name="Genome Announc.">
        <title>Draft Genome Sequence and Gene Annotation of the Entomopathogenic Fungus Verticillium hemipterigenum.</title>
        <authorList>
            <person name="Horn F."/>
            <person name="Habel A."/>
            <person name="Scharf D.H."/>
            <person name="Dworschak J."/>
            <person name="Brakhage A.A."/>
            <person name="Guthke R."/>
            <person name="Hertweck C."/>
            <person name="Linde J."/>
        </authorList>
    </citation>
    <scope>NUCLEOTIDE SEQUENCE [LARGE SCALE GENOMIC DNA]</scope>
</reference>
<dbReference type="EMBL" id="CDHN01000001">
    <property type="protein sequence ID" value="CEJ80663.1"/>
    <property type="molecule type" value="Genomic_DNA"/>
</dbReference>
<proteinExistence type="predicted"/>
<dbReference type="PROSITE" id="PS50850">
    <property type="entry name" value="MFS"/>
    <property type="match status" value="1"/>
</dbReference>
<dbReference type="InterPro" id="IPR011701">
    <property type="entry name" value="MFS"/>
</dbReference>
<feature type="transmembrane region" description="Helical" evidence="6">
    <location>
        <begin position="282"/>
        <end position="303"/>
    </location>
</feature>
<comment type="subcellular location">
    <subcellularLocation>
        <location evidence="1">Membrane</location>
        <topology evidence="1">Multi-pass membrane protein</topology>
    </subcellularLocation>
</comment>
<dbReference type="InterPro" id="IPR036259">
    <property type="entry name" value="MFS_trans_sf"/>
</dbReference>
<keyword evidence="2" id="KW-0813">Transport</keyword>
<dbReference type="HOGENOM" id="CLU_001265_0_3_1"/>
<organism evidence="8 9">
    <name type="scientific">[Torrubiella] hemipterigena</name>
    <dbReference type="NCBI Taxonomy" id="1531966"/>
    <lineage>
        <taxon>Eukaryota</taxon>
        <taxon>Fungi</taxon>
        <taxon>Dikarya</taxon>
        <taxon>Ascomycota</taxon>
        <taxon>Pezizomycotina</taxon>
        <taxon>Sordariomycetes</taxon>
        <taxon>Hypocreomycetidae</taxon>
        <taxon>Hypocreales</taxon>
        <taxon>Clavicipitaceae</taxon>
        <taxon>Clavicipitaceae incertae sedis</taxon>
        <taxon>'Torrubiella' clade</taxon>
    </lineage>
</organism>
<keyword evidence="5 6" id="KW-0472">Membrane</keyword>
<name>A0A0A1SKE8_9HYPO</name>
<gene>
    <name evidence="8" type="ORF">VHEMI00835</name>
</gene>
<dbReference type="Pfam" id="PF07690">
    <property type="entry name" value="MFS_1"/>
    <property type="match status" value="1"/>
</dbReference>
<feature type="transmembrane region" description="Helical" evidence="6">
    <location>
        <begin position="232"/>
        <end position="249"/>
    </location>
</feature>
<dbReference type="GO" id="GO:0016020">
    <property type="term" value="C:membrane"/>
    <property type="evidence" value="ECO:0007669"/>
    <property type="project" value="UniProtKB-SubCell"/>
</dbReference>
<keyword evidence="9" id="KW-1185">Reference proteome</keyword>
<dbReference type="PANTHER" id="PTHR43791">
    <property type="entry name" value="PERMEASE-RELATED"/>
    <property type="match status" value="1"/>
</dbReference>
<sequence>MKTAVAIFFPFYVVAEIPSNIAMKRFRPSIWIPSIMVAWGTCTIITGAVKNFPSLLVVRCALGLAEGGLFPGLTYYITMWYKRQECGLRMSIFFASATAAGAFGGVIARGIMEMDGVAGLSGWNWIFILEGILTVLVAIVAYFAMHDYPDTAKFLTPVEKTEVLRRLKHDRGILSEAFKLQFVFDAFKDWKIWMQMFIIIGIFTPLYSVSSFMPTILKNLGYDNGTAQLMSVPPYAVACVFAVLGGYFADATLQRGVFIVGFNILAGIGFILLATVQNDQVKYFSCFLVVAGVYSNIPQAVAWNGNNVGGSLKRAVGIAMQIGMGNLGGAVSGFVFRIDEAPGYLSGHLILLGFVTMSAVLSAILTFYFRRENKRRDREYKRPEDYTMEEKLRETDKGDNATFFRYIY</sequence>
<feature type="transmembrane region" description="Helical" evidence="6">
    <location>
        <begin position="348"/>
        <end position="369"/>
    </location>
</feature>
<dbReference type="Gene3D" id="1.20.1250.20">
    <property type="entry name" value="MFS general substrate transporter like domains"/>
    <property type="match status" value="2"/>
</dbReference>
<dbReference type="SUPFAM" id="SSF103473">
    <property type="entry name" value="MFS general substrate transporter"/>
    <property type="match status" value="1"/>
</dbReference>
<evidence type="ECO:0000256" key="2">
    <source>
        <dbReference type="ARBA" id="ARBA00022448"/>
    </source>
</evidence>
<feature type="transmembrane region" description="Helical" evidence="6">
    <location>
        <begin position="6"/>
        <end position="23"/>
    </location>
</feature>
<feature type="transmembrane region" description="Helical" evidence="6">
    <location>
        <begin position="256"/>
        <end position="276"/>
    </location>
</feature>
<evidence type="ECO:0000256" key="1">
    <source>
        <dbReference type="ARBA" id="ARBA00004141"/>
    </source>
</evidence>
<evidence type="ECO:0000313" key="8">
    <source>
        <dbReference type="EMBL" id="CEJ80663.1"/>
    </source>
</evidence>
<feature type="transmembrane region" description="Helical" evidence="6">
    <location>
        <begin position="30"/>
        <end position="49"/>
    </location>
</feature>